<dbReference type="GO" id="GO:0046854">
    <property type="term" value="P:phosphatidylinositol phosphate biosynthetic process"/>
    <property type="evidence" value="ECO:0007669"/>
    <property type="project" value="TreeGrafter"/>
</dbReference>
<dbReference type="SUPFAM" id="SSF52029">
    <property type="entry name" value="GroEL apical domain-like"/>
    <property type="match status" value="1"/>
</dbReference>
<dbReference type="Gene3D" id="3.30.810.10">
    <property type="entry name" value="2-Layer Sandwich"/>
    <property type="match status" value="1"/>
</dbReference>
<dbReference type="Proteomes" id="UP000030764">
    <property type="component" value="Unassembled WGS sequence"/>
</dbReference>
<evidence type="ECO:0000256" key="10">
    <source>
        <dbReference type="PROSITE-ProRule" id="PRU00781"/>
    </source>
</evidence>
<evidence type="ECO:0000256" key="4">
    <source>
        <dbReference type="ARBA" id="ARBA00022741"/>
    </source>
</evidence>
<evidence type="ECO:0000259" key="13">
    <source>
        <dbReference type="PROSITE" id="PS51455"/>
    </source>
</evidence>
<evidence type="ECO:0000313" key="15">
    <source>
        <dbReference type="Proteomes" id="UP000030764"/>
    </source>
</evidence>
<dbReference type="SUPFAM" id="SSF56104">
    <property type="entry name" value="SAICAR synthase-like"/>
    <property type="match status" value="1"/>
</dbReference>
<proteinExistence type="predicted"/>
<keyword evidence="15" id="KW-1185">Reference proteome</keyword>
<keyword evidence="7" id="KW-0862">Zinc</keyword>
<dbReference type="InterPro" id="IPR013083">
    <property type="entry name" value="Znf_RING/FYVE/PHD"/>
</dbReference>
<dbReference type="PROSITE" id="PS51455">
    <property type="entry name" value="PIPK"/>
    <property type="match status" value="1"/>
</dbReference>
<protein>
    <recommendedName>
        <fullName evidence="1">1-phosphatidylinositol-3-phosphate 5-kinase</fullName>
        <ecNumber evidence="1">2.7.1.150</ecNumber>
    </recommendedName>
</protein>
<dbReference type="PROSITE" id="PS50178">
    <property type="entry name" value="ZF_FYVE"/>
    <property type="match status" value="1"/>
</dbReference>
<dbReference type="GO" id="GO:0005524">
    <property type="term" value="F:ATP binding"/>
    <property type="evidence" value="ECO:0007669"/>
    <property type="project" value="UniProtKB-UniRule"/>
</dbReference>
<evidence type="ECO:0000256" key="2">
    <source>
        <dbReference type="ARBA" id="ARBA00022679"/>
    </source>
</evidence>
<evidence type="ECO:0000256" key="3">
    <source>
        <dbReference type="ARBA" id="ARBA00022723"/>
    </source>
</evidence>
<keyword evidence="3" id="KW-0479">Metal-binding</keyword>
<dbReference type="PANTHER" id="PTHR45748">
    <property type="entry name" value="1-PHOSPHATIDYLINOSITOL 3-PHOSPHATE 5-KINASE-RELATED"/>
    <property type="match status" value="1"/>
</dbReference>
<feature type="domain" description="FYVE-type" evidence="12">
    <location>
        <begin position="78"/>
        <end position="138"/>
    </location>
</feature>
<evidence type="ECO:0000256" key="5">
    <source>
        <dbReference type="ARBA" id="ARBA00022771"/>
    </source>
</evidence>
<keyword evidence="2 10" id="KW-0808">Transferase</keyword>
<evidence type="ECO:0000313" key="14">
    <source>
        <dbReference type="EMBL" id="KFD47842.1"/>
    </source>
</evidence>
<dbReference type="GO" id="GO:0000285">
    <property type="term" value="F:1-phosphatidylinositol-3-phosphate 5-kinase activity"/>
    <property type="evidence" value="ECO:0007669"/>
    <property type="project" value="UniProtKB-EC"/>
</dbReference>
<reference evidence="14 15" key="1">
    <citation type="journal article" date="2014" name="Nat. Genet.">
        <title>Genome and transcriptome of the porcine whipworm Trichuris suis.</title>
        <authorList>
            <person name="Jex A.R."/>
            <person name="Nejsum P."/>
            <person name="Schwarz E.M."/>
            <person name="Hu L."/>
            <person name="Young N.D."/>
            <person name="Hall R.S."/>
            <person name="Korhonen P.K."/>
            <person name="Liao S."/>
            <person name="Thamsborg S."/>
            <person name="Xia J."/>
            <person name="Xu P."/>
            <person name="Wang S."/>
            <person name="Scheerlinck J.P."/>
            <person name="Hofmann A."/>
            <person name="Sternberg P.W."/>
            <person name="Wang J."/>
            <person name="Gasser R.B."/>
        </authorList>
    </citation>
    <scope>NUCLEOTIDE SEQUENCE [LARGE SCALE GENOMIC DNA]</scope>
    <source>
        <strain evidence="14">DCEP-RM93M</strain>
    </source>
</reference>
<feature type="region of interest" description="Disordered" evidence="11">
    <location>
        <begin position="1171"/>
        <end position="1190"/>
    </location>
</feature>
<keyword evidence="6 10" id="KW-0418">Kinase</keyword>
<dbReference type="InterPro" id="IPR017455">
    <property type="entry name" value="Znf_FYVE-rel"/>
</dbReference>
<feature type="region of interest" description="Disordered" evidence="11">
    <location>
        <begin position="21"/>
        <end position="64"/>
    </location>
</feature>
<dbReference type="InterPro" id="IPR027484">
    <property type="entry name" value="PInositol-4-P-5-kinase_N"/>
</dbReference>
<dbReference type="InterPro" id="IPR044769">
    <property type="entry name" value="PIKfyve_PIPKc"/>
</dbReference>
<dbReference type="Gene3D" id="3.30.40.10">
    <property type="entry name" value="Zinc/RING finger domain, C3HC4 (zinc finger)"/>
    <property type="match status" value="1"/>
</dbReference>
<dbReference type="PANTHER" id="PTHR45748:SF7">
    <property type="entry name" value="1-PHOSPHATIDYLINOSITOL 3-PHOSPHATE 5-KINASE-RELATED"/>
    <property type="match status" value="1"/>
</dbReference>
<dbReference type="CDD" id="cd15725">
    <property type="entry name" value="FYVE_PIKfyve_Fab1"/>
    <property type="match status" value="1"/>
</dbReference>
<dbReference type="InterPro" id="IPR002498">
    <property type="entry name" value="PInositol-4-P-4/5-kinase_core"/>
</dbReference>
<dbReference type="Pfam" id="PF01363">
    <property type="entry name" value="FYVE"/>
    <property type="match status" value="1"/>
</dbReference>
<accession>A0A085LS96</accession>
<gene>
    <name evidence="14" type="ORF">M513_11256</name>
</gene>
<evidence type="ECO:0000256" key="9">
    <source>
        <dbReference type="PROSITE-ProRule" id="PRU00091"/>
    </source>
</evidence>
<name>A0A085LS96_9BILA</name>
<dbReference type="InterPro" id="IPR027483">
    <property type="entry name" value="PInositol-4-P-4/5-kinase_C_sf"/>
</dbReference>
<organism evidence="14 15">
    <name type="scientific">Trichuris suis</name>
    <name type="common">pig whipworm</name>
    <dbReference type="NCBI Taxonomy" id="68888"/>
    <lineage>
        <taxon>Eukaryota</taxon>
        <taxon>Metazoa</taxon>
        <taxon>Ecdysozoa</taxon>
        <taxon>Nematoda</taxon>
        <taxon>Enoplea</taxon>
        <taxon>Dorylaimia</taxon>
        <taxon>Trichinellida</taxon>
        <taxon>Trichuridae</taxon>
        <taxon>Trichuris</taxon>
    </lineage>
</organism>
<dbReference type="CDD" id="cd17300">
    <property type="entry name" value="PIPKc_PIKfyve"/>
    <property type="match status" value="1"/>
</dbReference>
<feature type="region of interest" description="Disordered" evidence="11">
    <location>
        <begin position="1061"/>
        <end position="1095"/>
    </location>
</feature>
<dbReference type="InterPro" id="IPR027409">
    <property type="entry name" value="GroEL-like_apical_dom_sf"/>
</dbReference>
<dbReference type="EMBL" id="KL363312">
    <property type="protein sequence ID" value="KFD47842.1"/>
    <property type="molecule type" value="Genomic_DNA"/>
</dbReference>
<dbReference type="InterPro" id="IPR002423">
    <property type="entry name" value="Cpn60/GroEL/TCP-1"/>
</dbReference>
<evidence type="ECO:0000256" key="11">
    <source>
        <dbReference type="SAM" id="MobiDB-lite"/>
    </source>
</evidence>
<keyword evidence="4 10" id="KW-0547">Nucleotide-binding</keyword>
<evidence type="ECO:0000259" key="12">
    <source>
        <dbReference type="PROSITE" id="PS50178"/>
    </source>
</evidence>
<sequence>MINEMAASFSRWLSGKGGKAVASSDDSPLRIQHGHHSGSTLPSAGASESEADDQREGNANDNLADYNRSNFRQCWMPDSRGKVCYECREKFTTFRRKHHCRICGQIFCSRCCSLEISGRLFGYTTDLRVCNFCHNMVRNNRLTARTGSTNSGKSKKDLFRNVPDVGTPFSGFASDGNASFPAEALLKRDTVSVSEERSAPLANASSTDDGDSCLIEESPANGHFENFVDDPEPEWLREIQAADLNVDFLNHYSILSSSTPDQVARSSREDLDGVCKFNAQEEEVSPNRLATAGGQSGDASPLPLVRSPRAHPLAPSPLRPIVADTMHIFLEKLGRQLEYLLHLEDIPLDPWRDIIMQLAEQVAFTVQPETKTNGDDMSILSYVHVKTIRRCSQPSADLIHGTVCTKGVLRQHMLQRIRLPKILMIQGPIEYERTKGKFCSIDAIIMQEGYHLRQVVHKVLAHQPDILIVEDSVASTAQELFSQSGLTVLHNVKRSAIQRIARCTRCDVVHSVEFKSRMGRCGLFRTEQVTLLDGSAKMLCRFEDCPPQLGSTILLSGPCKWQLYVVKKILKHLIASIYSARLEVEMLDSLQAVSVKESATFEHVSCRTCLTMLESSCAHESAGFPRDLVKYSPFIHLFPSKKGSSSPMVSWAEFCSDCTNPETISRRRLSLPLHPFIVQPLKRKANHLDTRRLLADYRAQGGKLLTKSFKSQCSNMQSNTGALKGLEGQMWYTNWRHPFAYGRFTALLSSYLLKSGAPSRYCINPHTFSVKFYGPTDLPLGAYLEDYCLDPECQCPREGCEEKMVNHIRRFVLGSTSVEVSVHVMGLAQSEESGGGNQIVLWSWCRHCKASTSERKMTQQFWQLSFATFLDYLFHGVRLSSLLAEETCDHCLFHDHVQFFARQNTLVSFRCQPISLFSTSFASLSLSGEQERVTEEELLSDVELVEQKADYLFNQMLKSVAIIVAQGETIGCAQQVTNLVGELQSIHESAQRSFVDEMKRLRAVVTTLEKDDKGFSRLQSKWREVEDSLVICHRILAAQMFAWNCVASDFVASPLKSRWSDREANDSSSKFVPDELNGNASDKNHNGNAGEDIPSKKQLSDELKAMQKVVGAAQLSSPFNPEQHFCLPIGKVPVAVDERQPGTIIAYALATNEYQDFVDSLEMDSEDMQSLLREAASSSSSPTGKTPLSESTTIPLEVQFSDSTTQFYCKMYFPKLFLALRTLLCPFDESTFVRSLANCERWQPTGGKSGAKFFRTRDRRFILKQMSHFELQSFVRFGPQYFAHVAASANLGSEEKPVSSLVKIFGAYRIGFKNSQTNAAYKTDLIVMEYLFYGRNVRQVYDLKGSQRNRHTSERSKQSTDLVLLDQNLMEKVCLESFYLNSASKAKLDEAIRNDTVFLSANHIMDYSLLMGVDQGNSILLLGIIDYLRAYTWDKRIESWVKSVSVSGQLPTVVSPELYRLRFVESMDIYFPASPDHSGSAY</sequence>
<dbReference type="SUPFAM" id="SSF57903">
    <property type="entry name" value="FYVE/PHD zinc finger"/>
    <property type="match status" value="1"/>
</dbReference>
<dbReference type="GO" id="GO:0010008">
    <property type="term" value="C:endosome membrane"/>
    <property type="evidence" value="ECO:0007669"/>
    <property type="project" value="TreeGrafter"/>
</dbReference>
<evidence type="ECO:0000256" key="1">
    <source>
        <dbReference type="ARBA" id="ARBA00012009"/>
    </source>
</evidence>
<dbReference type="SMART" id="SM00064">
    <property type="entry name" value="FYVE"/>
    <property type="match status" value="1"/>
</dbReference>
<dbReference type="Gene3D" id="3.50.7.10">
    <property type="entry name" value="GroEL"/>
    <property type="match status" value="1"/>
</dbReference>
<keyword evidence="8 10" id="KW-0067">ATP-binding</keyword>
<evidence type="ECO:0000256" key="7">
    <source>
        <dbReference type="ARBA" id="ARBA00022833"/>
    </source>
</evidence>
<dbReference type="InterPro" id="IPR011011">
    <property type="entry name" value="Znf_FYVE_PHD"/>
</dbReference>
<dbReference type="FunFam" id="3.30.810.10:FF:000001">
    <property type="entry name" value="1-phosphatidylinositol 3-phosphate 5-kinase FAB1"/>
    <property type="match status" value="1"/>
</dbReference>
<dbReference type="FunFam" id="3.50.7.10:FF:000007">
    <property type="entry name" value="1-phosphatidylinositol 3-phosphate 5-kinase isoform X1"/>
    <property type="match status" value="1"/>
</dbReference>
<dbReference type="Pfam" id="PF01504">
    <property type="entry name" value="PIP5K"/>
    <property type="match status" value="1"/>
</dbReference>
<keyword evidence="5 9" id="KW-0863">Zinc-finger</keyword>
<dbReference type="GO" id="GO:0008270">
    <property type="term" value="F:zinc ion binding"/>
    <property type="evidence" value="ECO:0007669"/>
    <property type="project" value="UniProtKB-KW"/>
</dbReference>
<dbReference type="Gene3D" id="3.30.800.10">
    <property type="entry name" value="Phosphatidylinositol Phosphate Kinase II Beta"/>
    <property type="match status" value="1"/>
</dbReference>
<dbReference type="InterPro" id="IPR000306">
    <property type="entry name" value="Znf_FYVE"/>
</dbReference>
<dbReference type="Pfam" id="PF00118">
    <property type="entry name" value="Cpn60_TCP1"/>
    <property type="match status" value="1"/>
</dbReference>
<dbReference type="EC" id="2.7.1.150" evidence="1"/>
<dbReference type="SMART" id="SM00330">
    <property type="entry name" value="PIPKc"/>
    <property type="match status" value="1"/>
</dbReference>
<evidence type="ECO:0000256" key="6">
    <source>
        <dbReference type="ARBA" id="ARBA00022777"/>
    </source>
</evidence>
<evidence type="ECO:0000256" key="8">
    <source>
        <dbReference type="ARBA" id="ARBA00022840"/>
    </source>
</evidence>
<feature type="domain" description="PIPK" evidence="13">
    <location>
        <begin position="1137"/>
        <end position="1471"/>
    </location>
</feature>